<dbReference type="PANTHER" id="PTHR11845">
    <property type="entry name" value="5'-DEOXYNUCLEOTIDASE HDDC2"/>
    <property type="match status" value="1"/>
</dbReference>
<keyword evidence="10" id="KW-1185">Reference proteome</keyword>
<dbReference type="STRING" id="1527.SAMN04489757_11448"/>
<dbReference type="GO" id="GO:0046872">
    <property type="term" value="F:metal ion binding"/>
    <property type="evidence" value="ECO:0007669"/>
    <property type="project" value="UniProtKB-KW"/>
</dbReference>
<proteinExistence type="predicted"/>
<dbReference type="AlphaFoldDB" id="A0A1I5FI94"/>
<comment type="cofactor">
    <cofactor evidence="2">
        <name>Mn(2+)</name>
        <dbReference type="ChEBI" id="CHEBI:29035"/>
    </cofactor>
</comment>
<evidence type="ECO:0000256" key="6">
    <source>
        <dbReference type="ARBA" id="ARBA00022723"/>
    </source>
</evidence>
<dbReference type="SUPFAM" id="SSF109604">
    <property type="entry name" value="HD-domain/PDEase-like"/>
    <property type="match status" value="1"/>
</dbReference>
<dbReference type="EC" id="3.1.3.89" evidence="5"/>
<dbReference type="InterPro" id="IPR039356">
    <property type="entry name" value="YfbR/HDDC2"/>
</dbReference>
<dbReference type="GO" id="GO:0002953">
    <property type="term" value="F:5'-deoxynucleotidase activity"/>
    <property type="evidence" value="ECO:0007669"/>
    <property type="project" value="UniProtKB-EC"/>
</dbReference>
<dbReference type="RefSeq" id="WP_091686469.1">
    <property type="nucleotide sequence ID" value="NZ_BAABFM010000048.1"/>
</dbReference>
<comment type="catalytic activity">
    <reaction evidence="1">
        <text>a 2'-deoxyribonucleoside 5'-phosphate + H2O = a 2'-deoxyribonucleoside + phosphate</text>
        <dbReference type="Rhea" id="RHEA:36167"/>
        <dbReference type="ChEBI" id="CHEBI:15377"/>
        <dbReference type="ChEBI" id="CHEBI:18274"/>
        <dbReference type="ChEBI" id="CHEBI:43474"/>
        <dbReference type="ChEBI" id="CHEBI:65317"/>
        <dbReference type="EC" id="3.1.3.89"/>
    </reaction>
</comment>
<accession>A0A1I5FI94</accession>
<dbReference type="OrthoDB" id="9796032at2"/>
<dbReference type="SMART" id="SM00471">
    <property type="entry name" value="HDc"/>
    <property type="match status" value="1"/>
</dbReference>
<dbReference type="InterPro" id="IPR003607">
    <property type="entry name" value="HD/PDEase_dom"/>
</dbReference>
<evidence type="ECO:0000256" key="3">
    <source>
        <dbReference type="ARBA" id="ARBA00001941"/>
    </source>
</evidence>
<feature type="domain" description="HD/PDEase" evidence="8">
    <location>
        <begin position="29"/>
        <end position="144"/>
    </location>
</feature>
<dbReference type="InterPro" id="IPR006674">
    <property type="entry name" value="HD_domain"/>
</dbReference>
<keyword evidence="6" id="KW-0479">Metal-binding</keyword>
<evidence type="ECO:0000256" key="1">
    <source>
        <dbReference type="ARBA" id="ARBA00001638"/>
    </source>
</evidence>
<evidence type="ECO:0000313" key="10">
    <source>
        <dbReference type="Proteomes" id="UP000198806"/>
    </source>
</evidence>
<evidence type="ECO:0000256" key="2">
    <source>
        <dbReference type="ARBA" id="ARBA00001936"/>
    </source>
</evidence>
<reference evidence="9 10" key="1">
    <citation type="submission" date="2016-10" db="EMBL/GenBank/DDBJ databases">
        <authorList>
            <person name="de Groot N.N."/>
        </authorList>
    </citation>
    <scope>NUCLEOTIDE SEQUENCE [LARGE SCALE GENOMIC DNA]</scope>
    <source>
        <strain evidence="9 10">DSM 1283</strain>
    </source>
</reference>
<dbReference type="Proteomes" id="UP000198806">
    <property type="component" value="Unassembled WGS sequence"/>
</dbReference>
<comment type="cofactor">
    <cofactor evidence="3">
        <name>Co(2+)</name>
        <dbReference type="ChEBI" id="CHEBI:48828"/>
    </cofactor>
</comment>
<evidence type="ECO:0000313" key="9">
    <source>
        <dbReference type="EMBL" id="SFO23475.1"/>
    </source>
</evidence>
<dbReference type="GO" id="GO:0005737">
    <property type="term" value="C:cytoplasm"/>
    <property type="evidence" value="ECO:0007669"/>
    <property type="project" value="TreeGrafter"/>
</dbReference>
<dbReference type="Pfam" id="PF13023">
    <property type="entry name" value="HD_3"/>
    <property type="match status" value="1"/>
</dbReference>
<name>A0A1I5FI94_9FIRM</name>
<evidence type="ECO:0000259" key="8">
    <source>
        <dbReference type="SMART" id="SM00471"/>
    </source>
</evidence>
<evidence type="ECO:0000256" key="5">
    <source>
        <dbReference type="ARBA" id="ARBA00012964"/>
    </source>
</evidence>
<dbReference type="EMBL" id="FOWD01000014">
    <property type="protein sequence ID" value="SFO23475.1"/>
    <property type="molecule type" value="Genomic_DNA"/>
</dbReference>
<protein>
    <recommendedName>
        <fullName evidence="5">5'-deoxynucleotidase</fullName>
        <ecNumber evidence="5">3.1.3.89</ecNumber>
    </recommendedName>
</protein>
<dbReference type="Gene3D" id="1.10.3210.10">
    <property type="entry name" value="Hypothetical protein af1432"/>
    <property type="match status" value="1"/>
</dbReference>
<organism evidence="9 10">
    <name type="scientific">Anaerocolumna aminovalerica</name>
    <dbReference type="NCBI Taxonomy" id="1527"/>
    <lineage>
        <taxon>Bacteria</taxon>
        <taxon>Bacillati</taxon>
        <taxon>Bacillota</taxon>
        <taxon>Clostridia</taxon>
        <taxon>Lachnospirales</taxon>
        <taxon>Lachnospiraceae</taxon>
        <taxon>Anaerocolumna</taxon>
    </lineage>
</organism>
<dbReference type="PANTHER" id="PTHR11845:SF13">
    <property type="entry name" value="5'-DEOXYNUCLEOTIDASE HDDC2"/>
    <property type="match status" value="1"/>
</dbReference>
<evidence type="ECO:0000256" key="4">
    <source>
        <dbReference type="ARBA" id="ARBA00011738"/>
    </source>
</evidence>
<evidence type="ECO:0000256" key="7">
    <source>
        <dbReference type="ARBA" id="ARBA00022801"/>
    </source>
</evidence>
<gene>
    <name evidence="9" type="ORF">SAMN04489757_11448</name>
</gene>
<comment type="subunit">
    <text evidence="4">Homodimer.</text>
</comment>
<sequence length="185" mass="21634">MDTRKLIEILGTAENLKNNTRHSWTSQGRHESVAEHSWRLALFAYFLKDEFPEADMDKVIKMCIFHDMGEAFTGDIPSFNKTAQDEEEESKQLYNWVDSLPAPYNTELRAMYEEMEALETLEAKIYKALDKIEVIIQHNEADLSTWIPLEYTTNLDYGNGNVAFSEYLKKLRKDIYNDTVQKIHK</sequence>
<keyword evidence="7 9" id="KW-0378">Hydrolase</keyword>